<name>A0AA40D8M8_9PEZI</name>
<dbReference type="Proteomes" id="UP001174997">
    <property type="component" value="Unassembled WGS sequence"/>
</dbReference>
<feature type="signal peptide" evidence="1">
    <location>
        <begin position="1"/>
        <end position="25"/>
    </location>
</feature>
<comment type="caution">
    <text evidence="2">The sequence shown here is derived from an EMBL/GenBank/DDBJ whole genome shotgun (WGS) entry which is preliminary data.</text>
</comment>
<accession>A0AA40D8M8</accession>
<evidence type="ECO:0000313" key="3">
    <source>
        <dbReference type="Proteomes" id="UP001174997"/>
    </source>
</evidence>
<keyword evidence="3" id="KW-1185">Reference proteome</keyword>
<dbReference type="AlphaFoldDB" id="A0AA40D8M8"/>
<evidence type="ECO:0000313" key="2">
    <source>
        <dbReference type="EMBL" id="KAK0667358.1"/>
    </source>
</evidence>
<protein>
    <submittedName>
        <fullName evidence="2">Uncharacterized protein</fullName>
    </submittedName>
</protein>
<evidence type="ECO:0000256" key="1">
    <source>
        <dbReference type="SAM" id="SignalP"/>
    </source>
</evidence>
<dbReference type="EMBL" id="JAULSY010000073">
    <property type="protein sequence ID" value="KAK0667358.1"/>
    <property type="molecule type" value="Genomic_DNA"/>
</dbReference>
<organism evidence="2 3">
    <name type="scientific">Cercophora samala</name>
    <dbReference type="NCBI Taxonomy" id="330535"/>
    <lineage>
        <taxon>Eukaryota</taxon>
        <taxon>Fungi</taxon>
        <taxon>Dikarya</taxon>
        <taxon>Ascomycota</taxon>
        <taxon>Pezizomycotina</taxon>
        <taxon>Sordariomycetes</taxon>
        <taxon>Sordariomycetidae</taxon>
        <taxon>Sordariales</taxon>
        <taxon>Lasiosphaeriaceae</taxon>
        <taxon>Cercophora</taxon>
    </lineage>
</organism>
<sequence>MKFQAILIAALSATGLTSPVPEAQAKPKFVQAYTLRLSSRTPSLDGKPLTISNTTLGIFPSSSPALPKFYPIRNPQTNLLELHSPSSSTTLALVGTHGLLSLSALPNPAAVTVPTGTTLDWQNFDLSEDDAAGSLTYAGSSKQGSWVAFPVGSKGQAGEEWAVKWKDVTATTIQNYIPVKVVYEVVEGFTTT</sequence>
<keyword evidence="1" id="KW-0732">Signal</keyword>
<reference evidence="2" key="1">
    <citation type="submission" date="2023-06" db="EMBL/GenBank/DDBJ databases">
        <title>Genome-scale phylogeny and comparative genomics of the fungal order Sordariales.</title>
        <authorList>
            <consortium name="Lawrence Berkeley National Laboratory"/>
            <person name="Hensen N."/>
            <person name="Bonometti L."/>
            <person name="Westerberg I."/>
            <person name="Brannstrom I.O."/>
            <person name="Guillou S."/>
            <person name="Cros-Aarteil S."/>
            <person name="Calhoun S."/>
            <person name="Haridas S."/>
            <person name="Kuo A."/>
            <person name="Mondo S."/>
            <person name="Pangilinan J."/>
            <person name="Riley R."/>
            <person name="Labutti K."/>
            <person name="Andreopoulos B."/>
            <person name="Lipzen A."/>
            <person name="Chen C."/>
            <person name="Yanf M."/>
            <person name="Daum C."/>
            <person name="Ng V."/>
            <person name="Clum A."/>
            <person name="Steindorff A."/>
            <person name="Ohm R."/>
            <person name="Martin F."/>
            <person name="Silar P."/>
            <person name="Natvig D."/>
            <person name="Lalanne C."/>
            <person name="Gautier V."/>
            <person name="Ament-Velasquez S.L."/>
            <person name="Kruys A."/>
            <person name="Hutchinson M.I."/>
            <person name="Powell A.J."/>
            <person name="Barry K."/>
            <person name="Miller A.N."/>
            <person name="Grigoriev I.V."/>
            <person name="Debuchy R."/>
            <person name="Gladieux P."/>
            <person name="Thoren M.H."/>
            <person name="Johannesson H."/>
        </authorList>
    </citation>
    <scope>NUCLEOTIDE SEQUENCE</scope>
    <source>
        <strain evidence="2">CBS 307.81</strain>
    </source>
</reference>
<feature type="chain" id="PRO_5041347507" evidence="1">
    <location>
        <begin position="26"/>
        <end position="192"/>
    </location>
</feature>
<gene>
    <name evidence="2" type="ORF">QBC41DRAFT_396087</name>
</gene>
<proteinExistence type="predicted"/>